<accession>A0ACA9LGK0</accession>
<proteinExistence type="predicted"/>
<gene>
    <name evidence="1" type="ORF">SPELUC_LOCUS4286</name>
</gene>
<name>A0ACA9LGK0_9GLOM</name>
<organism evidence="1 2">
    <name type="scientific">Cetraspora pellucida</name>
    <dbReference type="NCBI Taxonomy" id="1433469"/>
    <lineage>
        <taxon>Eukaryota</taxon>
        <taxon>Fungi</taxon>
        <taxon>Fungi incertae sedis</taxon>
        <taxon>Mucoromycota</taxon>
        <taxon>Glomeromycotina</taxon>
        <taxon>Glomeromycetes</taxon>
        <taxon>Diversisporales</taxon>
        <taxon>Gigasporaceae</taxon>
        <taxon>Cetraspora</taxon>
    </lineage>
</organism>
<keyword evidence="2" id="KW-1185">Reference proteome</keyword>
<dbReference type="Proteomes" id="UP000789366">
    <property type="component" value="Unassembled WGS sequence"/>
</dbReference>
<reference evidence="1" key="1">
    <citation type="submission" date="2021-06" db="EMBL/GenBank/DDBJ databases">
        <authorList>
            <person name="Kallberg Y."/>
            <person name="Tangrot J."/>
            <person name="Rosling A."/>
        </authorList>
    </citation>
    <scope>NUCLEOTIDE SEQUENCE</scope>
    <source>
        <strain evidence="1">28 12/20/2015</strain>
    </source>
</reference>
<comment type="caution">
    <text evidence="1">The sequence shown here is derived from an EMBL/GenBank/DDBJ whole genome shotgun (WGS) entry which is preliminary data.</text>
</comment>
<dbReference type="EMBL" id="CAJVPW010003762">
    <property type="protein sequence ID" value="CAG8529156.1"/>
    <property type="molecule type" value="Genomic_DNA"/>
</dbReference>
<sequence length="771" mass="90242">MSDISHIIPIEIAPDKSKKISEIVCSPNLKYVAALYEDGNINLWPIEQPDKIINIGMIHTKKNGEKIFAISDKYISFSLYRDQPYNFSFENEKEVLLKFPDCQKEIDYLSFIDNGNVIMVNAKYYRAYVFSIEDNISWTCKLCKSMIELKYFKKIYITLKGKLIIFNDTIYEITMWDVEELSIKTRVLIDWDFAPEFIEISDDEELLLVCARNEKTKNTNLYIFSTETGINLSFFTTKLVINRIHLIASGKGERLLYITDEGDYNLMDPYNLKQPMDASELFERNGIQVKEPYIIRSDEISDKIIYTIDGTVLIEDLVPDYDNWINYLRKELRDTNYITSPSKNTINIINKLIDELNVDKKEFQGVLLKWGLEINDKSVQLKVVNKKKHLDILPSFYPNGRIFILSCEVLENDDFITITRIGVIIWTYRHYEIKMHYYWNYWNNRLEGFEFEKIKFKSLLKDWTPGRILPASNYETIYKNLDIKFGKEEKKLLKTFLEDNIRDDFYLTCYGKILMKTFIELKDDKWIRCLGGSCIDKCMQDNNHLISKISLLSIIFENFNELSENHPAFIASTLSSIGFVVPSNIVTPNSNSPHLSSYGKYCHLSKTSFIDILTSNLWIHWISFQQSFQTYFKKFQESHPFFRKFIVNPINELIVNPIIGFYYVGNSSTILAIPLPNFVSYSKDYNFWKELVLPVSNSFTSSNKLIIDIIQNKNWSGYKKPYVSKNLNEVLLLPEEEPSLTNIEDAIKRTESSLKRIEKSIKDLKESINSS</sequence>
<evidence type="ECO:0000313" key="1">
    <source>
        <dbReference type="EMBL" id="CAG8529156.1"/>
    </source>
</evidence>
<protein>
    <submittedName>
        <fullName evidence="1">3864_t:CDS:1</fullName>
    </submittedName>
</protein>
<evidence type="ECO:0000313" key="2">
    <source>
        <dbReference type="Proteomes" id="UP000789366"/>
    </source>
</evidence>